<gene>
    <name evidence="3" type="ORF">G7071_07460</name>
</gene>
<sequence>MQLRRSFALTAFAVALTAGLSSCGFDAATDRVYTPATGVNSSGDDVKVSGAVVVSTEPGSGTLIASLSNSSEGEETALTEVTGDFEPVELEPIAIQPGELVNLAEPAADIKITGDFEAGNWVELTFGFDNGESIVLEAPVVENANYYADLDGAAPPEEPAEESAESDEAAH</sequence>
<dbReference type="AlphaFoldDB" id="A0A6G7YES5"/>
<evidence type="ECO:0000256" key="1">
    <source>
        <dbReference type="SAM" id="MobiDB-lite"/>
    </source>
</evidence>
<dbReference type="InterPro" id="IPR036182">
    <property type="entry name" value="PCuAC_sf"/>
</dbReference>
<organism evidence="3 4">
    <name type="scientific">Nocardioides piscis</name>
    <dbReference type="NCBI Taxonomy" id="2714938"/>
    <lineage>
        <taxon>Bacteria</taxon>
        <taxon>Bacillati</taxon>
        <taxon>Actinomycetota</taxon>
        <taxon>Actinomycetes</taxon>
        <taxon>Propionibacteriales</taxon>
        <taxon>Nocardioidaceae</taxon>
        <taxon>Nocardioides</taxon>
    </lineage>
</organism>
<dbReference type="KEGG" id="npi:G7071_07460"/>
<feature type="compositionally biased region" description="Acidic residues" evidence="1">
    <location>
        <begin position="158"/>
        <end position="171"/>
    </location>
</feature>
<keyword evidence="2" id="KW-0732">Signal</keyword>
<dbReference type="SUPFAM" id="SSF110087">
    <property type="entry name" value="DR1885-like metal-binding protein"/>
    <property type="match status" value="1"/>
</dbReference>
<evidence type="ECO:0000313" key="4">
    <source>
        <dbReference type="Proteomes" id="UP000502035"/>
    </source>
</evidence>
<feature type="region of interest" description="Disordered" evidence="1">
    <location>
        <begin position="149"/>
        <end position="171"/>
    </location>
</feature>
<protein>
    <recommendedName>
        <fullName evidence="5">DNA modification methylase</fullName>
    </recommendedName>
</protein>
<feature type="signal peptide" evidence="2">
    <location>
        <begin position="1"/>
        <end position="27"/>
    </location>
</feature>
<dbReference type="RefSeq" id="WP_166316858.1">
    <property type="nucleotide sequence ID" value="NZ_CP049866.1"/>
</dbReference>
<proteinExistence type="predicted"/>
<evidence type="ECO:0000313" key="3">
    <source>
        <dbReference type="EMBL" id="QIK75293.1"/>
    </source>
</evidence>
<dbReference type="PROSITE" id="PS51257">
    <property type="entry name" value="PROKAR_LIPOPROTEIN"/>
    <property type="match status" value="1"/>
</dbReference>
<keyword evidence="4" id="KW-1185">Reference proteome</keyword>
<feature type="chain" id="PRO_5026218459" description="DNA modification methylase" evidence="2">
    <location>
        <begin position="28"/>
        <end position="171"/>
    </location>
</feature>
<reference evidence="3 4" key="1">
    <citation type="submission" date="2020-03" db="EMBL/GenBank/DDBJ databases">
        <title>Nocardioides sp. nov., isolated from fish.</title>
        <authorList>
            <person name="Hyun D.-W."/>
            <person name="Bae J.-W."/>
        </authorList>
    </citation>
    <scope>NUCLEOTIDE SEQUENCE [LARGE SCALE GENOMIC DNA]</scope>
    <source>
        <strain evidence="3 4">HDW12A</strain>
    </source>
</reference>
<dbReference type="EMBL" id="CP049866">
    <property type="protein sequence ID" value="QIK75293.1"/>
    <property type="molecule type" value="Genomic_DNA"/>
</dbReference>
<evidence type="ECO:0008006" key="5">
    <source>
        <dbReference type="Google" id="ProtNLM"/>
    </source>
</evidence>
<name>A0A6G7YES5_9ACTN</name>
<dbReference type="Proteomes" id="UP000502035">
    <property type="component" value="Chromosome"/>
</dbReference>
<evidence type="ECO:0000256" key="2">
    <source>
        <dbReference type="SAM" id="SignalP"/>
    </source>
</evidence>
<accession>A0A6G7YES5</accession>